<evidence type="ECO:0000256" key="1">
    <source>
        <dbReference type="SAM" id="Phobius"/>
    </source>
</evidence>
<feature type="transmembrane region" description="Helical" evidence="1">
    <location>
        <begin position="52"/>
        <end position="73"/>
    </location>
</feature>
<sequence length="328" mass="34627">MRSRLFRHDYRIAINIIRGAFSAWHDRLLAAIMLIMALAAIRSWITDCPWTIGAWAAFGMGIMAGGFAGRLIAARSAFHGFDGVLAADALHPATRRRYAAAWHSIGVAFLTMVALIARPSLLIVSVAAYGAGMLLAGLIDGVRGSQIDTGRKRAGWMLRSWLRRPVAGIGGAGILLVLLPPASMLGRGAAMVVACIATVSVALLLTLVDDATVRFMTLAGHGSRSLLAYYGKAMASFVAIAVPGSWLVLGSVAAGAVAAASGAMLILLTLRILAYRLHGKQFADFLVSVLVGLLMLTASFLPIALPVVAALIVWHLHGRGRAKTWLVA</sequence>
<keyword evidence="3" id="KW-1185">Reference proteome</keyword>
<feature type="transmembrane region" description="Helical" evidence="1">
    <location>
        <begin position="122"/>
        <end position="142"/>
    </location>
</feature>
<keyword evidence="1" id="KW-0812">Transmembrane</keyword>
<proteinExistence type="predicted"/>
<gene>
    <name evidence="2" type="ORF">PBT88_10935</name>
</gene>
<feature type="transmembrane region" description="Helical" evidence="1">
    <location>
        <begin position="28"/>
        <end position="46"/>
    </location>
</feature>
<organism evidence="2 3">
    <name type="scientific">Sphingomonas abietis</name>
    <dbReference type="NCBI Taxonomy" id="3012344"/>
    <lineage>
        <taxon>Bacteria</taxon>
        <taxon>Pseudomonadati</taxon>
        <taxon>Pseudomonadota</taxon>
        <taxon>Alphaproteobacteria</taxon>
        <taxon>Sphingomonadales</taxon>
        <taxon>Sphingomonadaceae</taxon>
        <taxon>Sphingomonas</taxon>
    </lineage>
</organism>
<dbReference type="Proteomes" id="UP001210865">
    <property type="component" value="Chromosome"/>
</dbReference>
<dbReference type="EMBL" id="CP115174">
    <property type="protein sequence ID" value="WBO20729.1"/>
    <property type="molecule type" value="Genomic_DNA"/>
</dbReference>
<protein>
    <submittedName>
        <fullName evidence="2">Uncharacterized protein</fullName>
    </submittedName>
</protein>
<feature type="transmembrane region" description="Helical" evidence="1">
    <location>
        <begin position="98"/>
        <end position="116"/>
    </location>
</feature>
<keyword evidence="1" id="KW-1133">Transmembrane helix</keyword>
<keyword evidence="1" id="KW-0472">Membrane</keyword>
<name>A0ABY7NLE1_9SPHN</name>
<feature type="transmembrane region" description="Helical" evidence="1">
    <location>
        <begin position="252"/>
        <end position="273"/>
    </location>
</feature>
<feature type="transmembrane region" description="Helical" evidence="1">
    <location>
        <begin position="229"/>
        <end position="246"/>
    </location>
</feature>
<dbReference type="RefSeq" id="WP_270075379.1">
    <property type="nucleotide sequence ID" value="NZ_CP115174.1"/>
</dbReference>
<accession>A0ABY7NLE1</accession>
<evidence type="ECO:0000313" key="3">
    <source>
        <dbReference type="Proteomes" id="UP001210865"/>
    </source>
</evidence>
<feature type="transmembrane region" description="Helical" evidence="1">
    <location>
        <begin position="162"/>
        <end position="182"/>
    </location>
</feature>
<evidence type="ECO:0000313" key="2">
    <source>
        <dbReference type="EMBL" id="WBO20729.1"/>
    </source>
</evidence>
<feature type="transmembrane region" description="Helical" evidence="1">
    <location>
        <begin position="188"/>
        <end position="208"/>
    </location>
</feature>
<feature type="transmembrane region" description="Helical" evidence="1">
    <location>
        <begin position="285"/>
        <end position="316"/>
    </location>
</feature>
<reference evidence="2 3" key="1">
    <citation type="submission" date="2022-12" db="EMBL/GenBank/DDBJ databases">
        <title>Sphingomonas abieness sp. nov., an endophytic bacterium isolated from Abies koreana.</title>
        <authorList>
            <person name="Jiang L."/>
            <person name="Lee J."/>
        </authorList>
    </citation>
    <scope>NUCLEOTIDE SEQUENCE [LARGE SCALE GENOMIC DNA]</scope>
    <source>
        <strain evidence="3">PAMB 00755</strain>
    </source>
</reference>